<evidence type="ECO:0000256" key="2">
    <source>
        <dbReference type="SAM" id="Phobius"/>
    </source>
</evidence>
<keyword evidence="5" id="KW-1185">Reference proteome</keyword>
<dbReference type="PANTHER" id="PTHR34475">
    <property type="match status" value="1"/>
</dbReference>
<evidence type="ECO:0000313" key="5">
    <source>
        <dbReference type="Proteomes" id="UP001597191"/>
    </source>
</evidence>
<keyword evidence="2" id="KW-1133">Transmembrane helix</keyword>
<dbReference type="RefSeq" id="WP_125648161.1">
    <property type="nucleotide sequence ID" value="NZ_JBHTOH010000094.1"/>
</dbReference>
<comment type="caution">
    <text evidence="4">The sequence shown here is derived from an EMBL/GenBank/DDBJ whole genome shotgun (WGS) entry which is preliminary data.</text>
</comment>
<proteinExistence type="predicted"/>
<dbReference type="Gene3D" id="1.10.260.40">
    <property type="entry name" value="lambda repressor-like DNA-binding domains"/>
    <property type="match status" value="1"/>
</dbReference>
<dbReference type="EMBL" id="JBHTOH010000094">
    <property type="protein sequence ID" value="MFD1412165.1"/>
    <property type="molecule type" value="Genomic_DNA"/>
</dbReference>
<dbReference type="InterPro" id="IPR050400">
    <property type="entry name" value="Bact_Cytoskel_RodZ"/>
</dbReference>
<dbReference type="SUPFAM" id="SSF47413">
    <property type="entry name" value="lambda repressor-like DNA-binding domains"/>
    <property type="match status" value="1"/>
</dbReference>
<gene>
    <name evidence="4" type="ORF">ACFQ4R_11295</name>
</gene>
<sequence>MDEVGKKLRSARIEKGYTLDDLQQITKIQKRYLVAIEEGNFDQLPGDFYVRAFIKQYAETVGLDSHELLDQYSDKIPEPQPKEYAENSIENKARALHDESTSFGSWLRNNTGKIIIGAVVIIVIASLYFFAVRAANSRKTQIPDQSSEIVSSSKKVKESSKESSSESSKKSESSKSSSKSSSSSKKAELKIEQDSSSTNAFTVTDLPSGENTLVVGANSGSAWIQVQINNGSGASWQGVLQAGGTHSITLPADTTVFTVQSGNTPNTTVKLNDKSVALSTATGASVVQTFTFNVQSASSTSDSE</sequence>
<organism evidence="4 5">
    <name type="scientific">Lapidilactobacillus gannanensis</name>
    <dbReference type="NCBI Taxonomy" id="2486002"/>
    <lineage>
        <taxon>Bacteria</taxon>
        <taxon>Bacillati</taxon>
        <taxon>Bacillota</taxon>
        <taxon>Bacilli</taxon>
        <taxon>Lactobacillales</taxon>
        <taxon>Lactobacillaceae</taxon>
        <taxon>Lapidilactobacillus</taxon>
    </lineage>
</organism>
<dbReference type="InterPro" id="IPR010982">
    <property type="entry name" value="Lambda_DNA-bd_dom_sf"/>
</dbReference>
<keyword evidence="2" id="KW-0812">Transmembrane</keyword>
<keyword evidence="2" id="KW-0472">Membrane</keyword>
<protein>
    <submittedName>
        <fullName evidence="4">RodZ domain-containing protein</fullName>
    </submittedName>
</protein>
<evidence type="ECO:0000256" key="1">
    <source>
        <dbReference type="SAM" id="MobiDB-lite"/>
    </source>
</evidence>
<name>A0ABW4BRN7_9LACO</name>
<evidence type="ECO:0000313" key="4">
    <source>
        <dbReference type="EMBL" id="MFD1412165.1"/>
    </source>
</evidence>
<feature type="compositionally biased region" description="Low complexity" evidence="1">
    <location>
        <begin position="174"/>
        <end position="184"/>
    </location>
</feature>
<dbReference type="Pfam" id="PF13413">
    <property type="entry name" value="HTH_25"/>
    <property type="match status" value="1"/>
</dbReference>
<dbReference type="InterPro" id="IPR025194">
    <property type="entry name" value="RodZ-like_C"/>
</dbReference>
<feature type="compositionally biased region" description="Basic and acidic residues" evidence="1">
    <location>
        <begin position="155"/>
        <end position="173"/>
    </location>
</feature>
<dbReference type="Pfam" id="PF13464">
    <property type="entry name" value="RodZ_C"/>
    <property type="match status" value="1"/>
</dbReference>
<evidence type="ECO:0000259" key="3">
    <source>
        <dbReference type="Pfam" id="PF13464"/>
    </source>
</evidence>
<accession>A0ABW4BRN7</accession>
<dbReference type="PANTHER" id="PTHR34475:SF1">
    <property type="entry name" value="CYTOSKELETON PROTEIN RODZ"/>
    <property type="match status" value="1"/>
</dbReference>
<reference evidence="5" key="1">
    <citation type="journal article" date="2019" name="Int. J. Syst. Evol. Microbiol.">
        <title>The Global Catalogue of Microorganisms (GCM) 10K type strain sequencing project: providing services to taxonomists for standard genome sequencing and annotation.</title>
        <authorList>
            <consortium name="The Broad Institute Genomics Platform"/>
            <consortium name="The Broad Institute Genome Sequencing Center for Infectious Disease"/>
            <person name="Wu L."/>
            <person name="Ma J."/>
        </authorList>
    </citation>
    <scope>NUCLEOTIDE SEQUENCE [LARGE SCALE GENOMIC DNA]</scope>
    <source>
        <strain evidence="5">CCM 8937</strain>
    </source>
</reference>
<feature type="domain" description="Cytoskeleton protein RodZ-like C-terminal" evidence="3">
    <location>
        <begin position="219"/>
        <end position="290"/>
    </location>
</feature>
<feature type="transmembrane region" description="Helical" evidence="2">
    <location>
        <begin position="114"/>
        <end position="131"/>
    </location>
</feature>
<dbReference type="Proteomes" id="UP001597191">
    <property type="component" value="Unassembled WGS sequence"/>
</dbReference>
<feature type="region of interest" description="Disordered" evidence="1">
    <location>
        <begin position="141"/>
        <end position="191"/>
    </location>
</feature>